<dbReference type="Proteomes" id="UP001482620">
    <property type="component" value="Unassembled WGS sequence"/>
</dbReference>
<accession>A0ABV0VEH4</accession>
<comment type="caution">
    <text evidence="1">The sequence shown here is derived from an EMBL/GenBank/DDBJ whole genome shotgun (WGS) entry which is preliminary data.</text>
</comment>
<proteinExistence type="predicted"/>
<organism evidence="1 2">
    <name type="scientific">Ilyodon furcidens</name>
    <name type="common">goldbreast splitfin</name>
    <dbReference type="NCBI Taxonomy" id="33524"/>
    <lineage>
        <taxon>Eukaryota</taxon>
        <taxon>Metazoa</taxon>
        <taxon>Chordata</taxon>
        <taxon>Craniata</taxon>
        <taxon>Vertebrata</taxon>
        <taxon>Euteleostomi</taxon>
        <taxon>Actinopterygii</taxon>
        <taxon>Neopterygii</taxon>
        <taxon>Teleostei</taxon>
        <taxon>Neoteleostei</taxon>
        <taxon>Acanthomorphata</taxon>
        <taxon>Ovalentaria</taxon>
        <taxon>Atherinomorphae</taxon>
        <taxon>Cyprinodontiformes</taxon>
        <taxon>Goodeidae</taxon>
        <taxon>Ilyodon</taxon>
    </lineage>
</organism>
<keyword evidence="2" id="KW-1185">Reference proteome</keyword>
<gene>
    <name evidence="1" type="ORF">ILYODFUR_016252</name>
</gene>
<dbReference type="EMBL" id="JAHRIQ010105738">
    <property type="protein sequence ID" value="MEQ2255661.1"/>
    <property type="molecule type" value="Genomic_DNA"/>
</dbReference>
<evidence type="ECO:0000313" key="1">
    <source>
        <dbReference type="EMBL" id="MEQ2255661.1"/>
    </source>
</evidence>
<sequence>MVMLLMVHHPSRPGFKHGFSPEYSHVLSCSHPLLVFEIRQMSAGSEPELMEKHFGLGKDVRTWLDAGRTGPEHVWFVVVDAECPWHSIAVLGSLHRYQR</sequence>
<name>A0ABV0VEH4_9TELE</name>
<evidence type="ECO:0000313" key="2">
    <source>
        <dbReference type="Proteomes" id="UP001482620"/>
    </source>
</evidence>
<protein>
    <submittedName>
        <fullName evidence="1">Uncharacterized protein</fullName>
    </submittedName>
</protein>
<reference evidence="1 2" key="1">
    <citation type="submission" date="2021-06" db="EMBL/GenBank/DDBJ databases">
        <authorList>
            <person name="Palmer J.M."/>
        </authorList>
    </citation>
    <scope>NUCLEOTIDE SEQUENCE [LARGE SCALE GENOMIC DNA]</scope>
    <source>
        <strain evidence="2">if_2019</strain>
        <tissue evidence="1">Muscle</tissue>
    </source>
</reference>